<feature type="region of interest" description="Disordered" evidence="4">
    <location>
        <begin position="575"/>
        <end position="600"/>
    </location>
</feature>
<proteinExistence type="inferred from homology"/>
<keyword evidence="7" id="KW-1185">Reference proteome</keyword>
<dbReference type="EMBL" id="JADGJD010000116">
    <property type="protein sequence ID" value="KAJ3054777.1"/>
    <property type="molecule type" value="Genomic_DNA"/>
</dbReference>
<dbReference type="PANTHER" id="PTHR43392:SF2">
    <property type="entry name" value="AAA-TYPE ATPASE FAMILY PROTEIN _ ANKYRIN REPEAT FAMILY PROTEIN"/>
    <property type="match status" value="1"/>
</dbReference>
<dbReference type="Pfam" id="PF13087">
    <property type="entry name" value="AAA_12"/>
    <property type="match status" value="1"/>
</dbReference>
<dbReference type="Gene3D" id="1.10.8.60">
    <property type="match status" value="1"/>
</dbReference>
<comment type="similarity">
    <text evidence="1">Belongs to the CbxX/CfxQ family.</text>
</comment>
<reference evidence="6" key="1">
    <citation type="submission" date="2020-05" db="EMBL/GenBank/DDBJ databases">
        <title>Phylogenomic resolution of chytrid fungi.</title>
        <authorList>
            <person name="Stajich J.E."/>
            <person name="Amses K."/>
            <person name="Simmons R."/>
            <person name="Seto K."/>
            <person name="Myers J."/>
            <person name="Bonds A."/>
            <person name="Quandt C.A."/>
            <person name="Barry K."/>
            <person name="Liu P."/>
            <person name="Grigoriev I."/>
            <person name="Longcore J.E."/>
            <person name="James T.Y."/>
        </authorList>
    </citation>
    <scope>NUCLEOTIDE SEQUENCE</scope>
    <source>
        <strain evidence="6">JEL0318</strain>
    </source>
</reference>
<dbReference type="Proteomes" id="UP001212841">
    <property type="component" value="Unassembled WGS sequence"/>
</dbReference>
<dbReference type="InterPro" id="IPR047187">
    <property type="entry name" value="SF1_C_Upf1"/>
</dbReference>
<evidence type="ECO:0000313" key="6">
    <source>
        <dbReference type="EMBL" id="KAJ3054777.1"/>
    </source>
</evidence>
<dbReference type="InterPro" id="IPR000641">
    <property type="entry name" value="CbxX/CfxQ"/>
</dbReference>
<dbReference type="PRINTS" id="PR00819">
    <property type="entry name" value="CBXCFQXSUPER"/>
</dbReference>
<dbReference type="SMART" id="SM00382">
    <property type="entry name" value="AAA"/>
    <property type="match status" value="3"/>
</dbReference>
<evidence type="ECO:0000256" key="1">
    <source>
        <dbReference type="ARBA" id="ARBA00010378"/>
    </source>
</evidence>
<feature type="domain" description="AAA+ ATPase" evidence="5">
    <location>
        <begin position="1874"/>
        <end position="2005"/>
    </location>
</feature>
<feature type="domain" description="AAA+ ATPase" evidence="5">
    <location>
        <begin position="1347"/>
        <end position="1481"/>
    </location>
</feature>
<dbReference type="FunFam" id="3.40.50.300:FF:000216">
    <property type="entry name" value="Type VII secretion ATPase EccA"/>
    <property type="match status" value="1"/>
</dbReference>
<dbReference type="InterPro" id="IPR003959">
    <property type="entry name" value="ATPase_AAA_core"/>
</dbReference>
<evidence type="ECO:0000256" key="3">
    <source>
        <dbReference type="ARBA" id="ARBA00022840"/>
    </source>
</evidence>
<dbReference type="Pfam" id="PF00004">
    <property type="entry name" value="AAA"/>
    <property type="match status" value="3"/>
</dbReference>
<sequence length="2230" mass="247156">ALRGPPGPNASTDIYDGVVTHVTFNGRIFINELASRRPPQAAIHWRTTRRLQCPNLVGIVKLSEKHASLQLESPVIWGEITSHYDSRVSREDLKRQEGKMAVSVLSDDLAGEQKELDLQKGDRIAIIDCQTFVPEYFPVLKALEALNDMPLPFRDGQLLNLSSTPSITEISENVADASGADAASAMLAAGGTGLDVDEHVARAGIRGLLENSDLDPIVQIRREVSVKQELIEELTHLAMASTMDRGQFNSFIGALQHPVHCTQDTTSGTGKSYVGVIIVRALMRIRDLWIKVNPSVGRPPILVLSYKNHAIDEFLCDLLAAEQSGRFGARPKMIRIGGSCNDPRLQPYTEGTVMRNQQEVRQSQQSLEDVHYKISTVKEFRALLSEIECAKADMLSTTGTEAERKDSRKAGYDAAEGVRKLVGWIMRMTATTSDFWDTYRKADGDIPFVPALENIDSAIVAIEAKQQRAVKQEDLGALYPGIRHLDPMVPEESRTLGGGASKANFEILAPMVDDDTGADDEPRVCTATTKKGKPCKGKAMLNSKYCFDHYENGAPDLWDTPENVQLRQEGILESGPTMSSDAVIGGASPKDSPSETVSSDNGLVDVEKIALEDLRNLEFDDDADTVEDTEWHVDNADEVEESEHLQHMRDVFQVQEEHDDVVEQLSEDIAIEAVAMLDSATRGIACIPPFEWNWDMSTEERWKACVSAIDLGIQLCAKVVQALVAELGMRRKAYHFARVRANARVYEGQAVIGGTIVGCVTRLSAIRSTNPFAILVEEASEVLEPLLFACLGSTTCKLEMIGDHLQLQPNVMNRFDFEKINKIQVSMFERLITAPEGHLVPKSVLAVQRRMRKSIADLTRDFYEKITPIVDHPRCHTQKIGDKVKFNLGNLASINRTETCGREVPGVQSHVFFWTHSGVQERASVGLSKVNSAEATMVCKLVEYFVKCGVPKQSIAILTPYKGQLMLLRKTLPASIFANKQPRDSCTISTVDRFQGDEADVIIISLVIDSKSRTPFVKFQNRMVVLLSRARLGMYILGNVDYFGDKPVPHWRKTLHSLRTPFPEPTVLEGEDSVQNFLGPRIGTELPLCCPIHRTQSVSSAKSAKELSLSFYQLVCDAELTSTIASGLQIVARWDFESATLPGNLQPSREGELHRKVQFLPQSTSVPGISPFVGIEYLKQISPLCECNEVDLLLSLEFQHLRMHDDAHSCLDAYIDKLRERDAPAHPLILVALARVLADAHHSETIIELLRTFADLGSGAEKFLSSDEKALLRTTGRSSQMATRVADPTPAELWEELKTREGCKSTAMDKLLTLTGLKKVKLAAVHLFISAIKFKKLSLAAQKANSLTLNYCFLGNPGTGKTTVARLFAEILHDSKLRPKSTFTECTAQQLKDDGPEKFRKLVQGANGGVLFIDEAYDLDPAGDFKGKPIVSELLTVSENMRHELSIILAGYEENMNQKLFSWNEGLKSRFDGIAFEDFDELDLLTVWNEMVAERHWKAEATVGKILVRKLAPLANRKGFGNARDVRKRLDDAIKRAMARDDFEGHDLELRLVDVIGDNPMDNPKLLQVLAEFETKTGWKSIKESVNELVTVCQKNYERELEGQEAVAVSLNKLFLGNPGTGKTTCAKLYGRLLKHLNFLSSGEVLVKTASDFVGSVVGESQTKTCAILEQARGKVLLIDEAYNLDDSMYGKQVLDVLVEKVSGSVSDDMAVLLVGYTEPMLAMLRNQNDGLARRFPREYAFNFEDYNDAELLGIFQDACKEKGIHPSYEVCKGATQILGMQQRSMPNFGNAGAVHTLLANAIAKATGRQAGAGSIVLTPEDLEVGQQNTNQNSQSDRLAPLDALYRMDNVKKELAQLRDAFLVAEREGTLGPKVGHFVFRGPPGTGKTTVARVCAQILHGLGIIGVDKVVETSGLNLQGEYLGQTKKCVEERLGEAKGGILFIDEASSLGEGHYGAEAMTTLVEAMTNPVYAGVVIIIAGYPRDIDEMLNRNAGLKSRFTRFIDFEGWTTEDALAFMAKLMEKENYLAEEGVLDELRDGFDELRVPKVQGWGSGRDVMKVWDDILKHRAARVINAPETEKTITVEDAENAMEEILSSRRPPDGPLLCQPFIPAGMPAPEPTPPRFVNAPSVHRRSQQSQASRIVEIDEERKEREEEIKEDTTSSGRDAGVSDEDWEELEKAKAEYTEKMDHILHEMNEEARKEELRKQQGFRRRYDVSVLARPVSHGSK</sequence>
<dbReference type="PANTHER" id="PTHR43392">
    <property type="entry name" value="AAA-TYPE ATPASE FAMILY PROTEIN / ANKYRIN REPEAT FAMILY PROTEIN"/>
    <property type="match status" value="1"/>
</dbReference>
<comment type="caution">
    <text evidence="6">The sequence shown here is derived from an EMBL/GenBank/DDBJ whole genome shotgun (WGS) entry which is preliminary data.</text>
</comment>
<keyword evidence="3" id="KW-0067">ATP-binding</keyword>
<dbReference type="SUPFAM" id="SSF52540">
    <property type="entry name" value="P-loop containing nucleoside triphosphate hydrolases"/>
    <property type="match status" value="4"/>
</dbReference>
<protein>
    <recommendedName>
        <fullName evidence="5">AAA+ ATPase domain-containing protein</fullName>
    </recommendedName>
</protein>
<evidence type="ECO:0000256" key="2">
    <source>
        <dbReference type="ARBA" id="ARBA00022741"/>
    </source>
</evidence>
<dbReference type="GO" id="GO:0016887">
    <property type="term" value="F:ATP hydrolysis activity"/>
    <property type="evidence" value="ECO:0007669"/>
    <property type="project" value="InterPro"/>
</dbReference>
<feature type="region of interest" description="Disordered" evidence="4">
    <location>
        <begin position="2130"/>
        <end position="2178"/>
    </location>
</feature>
<dbReference type="Gene3D" id="3.40.50.300">
    <property type="entry name" value="P-loop containing nucleotide triphosphate hydrolases"/>
    <property type="match status" value="6"/>
</dbReference>
<name>A0AAD5SHX2_9FUNG</name>
<dbReference type="CDD" id="cd00009">
    <property type="entry name" value="AAA"/>
    <property type="match status" value="3"/>
</dbReference>
<gene>
    <name evidence="6" type="ORF">HK097_000821</name>
</gene>
<feature type="domain" description="AAA+ ATPase" evidence="5">
    <location>
        <begin position="1609"/>
        <end position="1742"/>
    </location>
</feature>
<feature type="non-terminal residue" evidence="6">
    <location>
        <position position="1"/>
    </location>
</feature>
<dbReference type="GO" id="GO:0005524">
    <property type="term" value="F:ATP binding"/>
    <property type="evidence" value="ECO:0007669"/>
    <property type="project" value="UniProtKB-KW"/>
</dbReference>
<dbReference type="CDD" id="cd18808">
    <property type="entry name" value="SF1_C_Upf1"/>
    <property type="match status" value="1"/>
</dbReference>
<feature type="compositionally biased region" description="Basic and acidic residues" evidence="4">
    <location>
        <begin position="2145"/>
        <end position="2162"/>
    </location>
</feature>
<accession>A0AAD5SHX2</accession>
<evidence type="ECO:0000256" key="4">
    <source>
        <dbReference type="SAM" id="MobiDB-lite"/>
    </source>
</evidence>
<dbReference type="InterPro" id="IPR050773">
    <property type="entry name" value="CbxX/CfxQ_RuBisCO_ESX"/>
</dbReference>
<evidence type="ECO:0000313" key="7">
    <source>
        <dbReference type="Proteomes" id="UP001212841"/>
    </source>
</evidence>
<keyword evidence="2" id="KW-0547">Nucleotide-binding</keyword>
<organism evidence="6 7">
    <name type="scientific">Rhizophlyctis rosea</name>
    <dbReference type="NCBI Taxonomy" id="64517"/>
    <lineage>
        <taxon>Eukaryota</taxon>
        <taxon>Fungi</taxon>
        <taxon>Fungi incertae sedis</taxon>
        <taxon>Chytridiomycota</taxon>
        <taxon>Chytridiomycota incertae sedis</taxon>
        <taxon>Chytridiomycetes</taxon>
        <taxon>Rhizophlyctidales</taxon>
        <taxon>Rhizophlyctidaceae</taxon>
        <taxon>Rhizophlyctis</taxon>
    </lineage>
</organism>
<dbReference type="InterPro" id="IPR041679">
    <property type="entry name" value="DNA2/NAM7-like_C"/>
</dbReference>
<dbReference type="InterPro" id="IPR003593">
    <property type="entry name" value="AAA+_ATPase"/>
</dbReference>
<evidence type="ECO:0000259" key="5">
    <source>
        <dbReference type="SMART" id="SM00382"/>
    </source>
</evidence>
<dbReference type="InterPro" id="IPR027417">
    <property type="entry name" value="P-loop_NTPase"/>
</dbReference>